<reference evidence="2 3" key="1">
    <citation type="submission" date="2020-02" db="EMBL/GenBank/DDBJ databases">
        <title>Geodermatophilus sabuli CPCC 205279 I12A-02694.</title>
        <authorList>
            <person name="Jiang Z."/>
        </authorList>
    </citation>
    <scope>NUCLEOTIDE SEQUENCE [LARGE SCALE GENOMIC DNA]</scope>
    <source>
        <strain evidence="2 3">I12A-02694</strain>
    </source>
</reference>
<keyword evidence="3" id="KW-1185">Reference proteome</keyword>
<feature type="region of interest" description="Disordered" evidence="1">
    <location>
        <begin position="441"/>
        <end position="463"/>
    </location>
</feature>
<proteinExistence type="predicted"/>
<evidence type="ECO:0000313" key="2">
    <source>
        <dbReference type="EMBL" id="NEK57786.1"/>
    </source>
</evidence>
<dbReference type="Gene3D" id="3.50.50.60">
    <property type="entry name" value="FAD/NAD(P)-binding domain"/>
    <property type="match status" value="1"/>
</dbReference>
<protein>
    <recommendedName>
        <fullName evidence="4">2-polyprenyl-6-methoxyphenol hydroxylase</fullName>
    </recommendedName>
</protein>
<evidence type="ECO:0000313" key="3">
    <source>
        <dbReference type="Proteomes" id="UP000470246"/>
    </source>
</evidence>
<gene>
    <name evidence="2" type="ORF">GCU56_07870</name>
</gene>
<evidence type="ECO:0000256" key="1">
    <source>
        <dbReference type="SAM" id="MobiDB-lite"/>
    </source>
</evidence>
<organism evidence="2 3">
    <name type="scientific">Geodermatophilus sabuli</name>
    <dbReference type="NCBI Taxonomy" id="1564158"/>
    <lineage>
        <taxon>Bacteria</taxon>
        <taxon>Bacillati</taxon>
        <taxon>Actinomycetota</taxon>
        <taxon>Actinomycetes</taxon>
        <taxon>Geodermatophilales</taxon>
        <taxon>Geodermatophilaceae</taxon>
        <taxon>Geodermatophilus</taxon>
    </lineage>
</organism>
<dbReference type="PANTHER" id="PTHR43422:SF3">
    <property type="entry name" value="THIAMINE THIAZOLE SYNTHASE"/>
    <property type="match status" value="1"/>
</dbReference>
<dbReference type="InterPro" id="IPR036188">
    <property type="entry name" value="FAD/NAD-bd_sf"/>
</dbReference>
<comment type="caution">
    <text evidence="2">The sequence shown here is derived from an EMBL/GenBank/DDBJ whole genome shotgun (WGS) entry which is preliminary data.</text>
</comment>
<feature type="compositionally biased region" description="Pro residues" evidence="1">
    <location>
        <begin position="449"/>
        <end position="463"/>
    </location>
</feature>
<dbReference type="PANTHER" id="PTHR43422">
    <property type="entry name" value="THIAMINE THIAZOLE SYNTHASE"/>
    <property type="match status" value="1"/>
</dbReference>
<dbReference type="Proteomes" id="UP000470246">
    <property type="component" value="Unassembled WGS sequence"/>
</dbReference>
<accession>A0A7K3VYS8</accession>
<evidence type="ECO:0008006" key="4">
    <source>
        <dbReference type="Google" id="ProtNLM"/>
    </source>
</evidence>
<dbReference type="SUPFAM" id="SSF51905">
    <property type="entry name" value="FAD/NAD(P)-binding domain"/>
    <property type="match status" value="1"/>
</dbReference>
<dbReference type="EMBL" id="JAAGWF010000008">
    <property type="protein sequence ID" value="NEK57786.1"/>
    <property type="molecule type" value="Genomic_DNA"/>
</dbReference>
<dbReference type="AlphaFoldDB" id="A0A7K3VYS8"/>
<dbReference type="RefSeq" id="WP_163480959.1">
    <property type="nucleotide sequence ID" value="NZ_JAAGWF010000008.1"/>
</dbReference>
<name>A0A7K3VYS8_9ACTN</name>
<sequence length="463" mass="48764">MHRIGSRAVVLGASMAGLLAARVLTEAVDEVVLVERDTLSADPVARRGVPQSRHVHAFLGRGRDVVDALLPGLSEELVADGALLWDLHGEGRFEIGVGALARRPSDMVGVMASRPLIERGVRRRVLTLPTVRLLSPVAAEPVLAADRVTGVRLHPGTPGSEDLGADVLVDATGRGSHTPAWLAAHGRPPPPESSVEIGLSYTTASWPRLPGDLGGAKALVVAARPERPRFAGALAVEGDRWLISTGGYGGLVAPADPPGFRAFIASLGIADLSELVHAREPLETVAAVHRIPASTRRHYERIRLPDRLVVTGDALAAFNPVYGQGMTVAALQALALRDALQDGPDDLTTRATRRLSRVVDDAWELARAADLELPVVPGGRPAAVRLGNAYLDLLTTAAVTDADLTAAFVRVVNLLDRPTALFRPRVAARVAWATVRRRRTAAAGTAPVPAEPGGPRVPTPPGS</sequence>